<evidence type="ECO:0000259" key="2">
    <source>
        <dbReference type="PROSITE" id="PS50206"/>
    </source>
</evidence>
<organism evidence="3 4">
    <name type="scientific">Zalerion maritima</name>
    <dbReference type="NCBI Taxonomy" id="339359"/>
    <lineage>
        <taxon>Eukaryota</taxon>
        <taxon>Fungi</taxon>
        <taxon>Dikarya</taxon>
        <taxon>Ascomycota</taxon>
        <taxon>Pezizomycotina</taxon>
        <taxon>Sordariomycetes</taxon>
        <taxon>Lulworthiomycetidae</taxon>
        <taxon>Lulworthiales</taxon>
        <taxon>Lulworthiaceae</taxon>
        <taxon>Zalerion</taxon>
    </lineage>
</organism>
<dbReference type="InterPro" id="IPR039279">
    <property type="entry name" value="QRT3-like"/>
</dbReference>
<name>A0AAD5RR87_9PEZI</name>
<sequence length="793" mass="85037">MMGLRTIITSLLASSLLAPALAAPTPAQAIEKRASSYWVANVDRLGQAAFNDAPDSYKIFRNVVDDYGADSTGATDSTDAINLAISDGGRCGQGCDSTTTSPAIVYFPPGTYRVSAPLVQYYYTQMIGDATDPPTLLADSSFEGMAVIDADPYNDDGSNWFTNQNNFFRQVRNFVIDLTEMPASRGAGIHWQVAQATSLQNIRFEMSTDADTVQLGIFMDNGSGGFMTDLVFNGGQYGAFFGSQQFTTRNLTFNNCQTAIFMNWNWLWTIQDISVNNCGVGVDMSNGGPTNQAVGSVIVLDSTFTGTPVGIRTAYQTSSAETNGTLIVENCDFSGSDVAIQFAASESDTSTLLAGGSTVDFYSQGRVYNDVQSASTQQGSGSSVSRPTALVGDGNKFFTKSRPQYEGYDASQFVHVKSNDFANAAGDGSTDDTAAIQSILDGVADSGTDQVVYFDHGAYVITDTITVPNNIKITGEMLPLILAGGDSSFKDMNSPKPVFKVGSAGDTGAVEMSDLMFETQGAQGGAILMQWNLGQTSAGSNGLWDVHFRVGGSAGTQLQSDTCSKNPDVETTDDTMTACTGSFMHLHITEQAAVYLENVWSWTSDHELDIRDHNQINIFNGRGILVESQEGPVWMWGTASEHNVLFNYQISNARNVFMGAIQTETPYYQGNPNSLTPFTVQSAFSDPDFSTSCASGGDGCTRSWGLRVTDSSDVFLYGGGLYSFFDNYSQDCLDTESCQENMVSFETSTVHTYGLSTKASTSMLTVNGQSAASDSDNRNNFCATLASFHSQPN</sequence>
<dbReference type="InterPro" id="IPR001763">
    <property type="entry name" value="Rhodanese-like_dom"/>
</dbReference>
<dbReference type="PROSITE" id="PS50206">
    <property type="entry name" value="RHODANESE_3"/>
    <property type="match status" value="1"/>
</dbReference>
<protein>
    <recommendedName>
        <fullName evidence="2">Rhodanese domain-containing protein</fullName>
    </recommendedName>
</protein>
<dbReference type="Pfam" id="PF12708">
    <property type="entry name" value="Pect-lyase_RHGA_epim"/>
    <property type="match status" value="2"/>
</dbReference>
<keyword evidence="4" id="KW-1185">Reference proteome</keyword>
<gene>
    <name evidence="3" type="ORF">MKZ38_001861</name>
</gene>
<feature type="signal peptide" evidence="1">
    <location>
        <begin position="1"/>
        <end position="22"/>
    </location>
</feature>
<feature type="chain" id="PRO_5041988222" description="Rhodanese domain-containing protein" evidence="1">
    <location>
        <begin position="23"/>
        <end position="793"/>
    </location>
</feature>
<keyword evidence="1" id="KW-0732">Signal</keyword>
<accession>A0AAD5RR87</accession>
<comment type="caution">
    <text evidence="3">The sequence shown here is derived from an EMBL/GenBank/DDBJ whole genome shotgun (WGS) entry which is preliminary data.</text>
</comment>
<dbReference type="FunFam" id="2.160.20.10:FF:000023">
    <property type="entry name" value="Exo-beta-1,3-glucanase Exg0"/>
    <property type="match status" value="1"/>
</dbReference>
<dbReference type="SUPFAM" id="SSF51126">
    <property type="entry name" value="Pectin lyase-like"/>
    <property type="match status" value="2"/>
</dbReference>
<reference evidence="3" key="1">
    <citation type="submission" date="2022-07" db="EMBL/GenBank/DDBJ databases">
        <title>Draft genome sequence of Zalerion maritima ATCC 34329, a (micro)plastics degrading marine fungus.</title>
        <authorList>
            <person name="Paco A."/>
            <person name="Goncalves M.F.M."/>
            <person name="Rocha-Santos T.A.P."/>
            <person name="Alves A."/>
        </authorList>
    </citation>
    <scope>NUCLEOTIDE SEQUENCE</scope>
    <source>
        <strain evidence="3">ATCC 34329</strain>
    </source>
</reference>
<proteinExistence type="predicted"/>
<evidence type="ECO:0000313" key="4">
    <source>
        <dbReference type="Proteomes" id="UP001201980"/>
    </source>
</evidence>
<dbReference type="InterPro" id="IPR011050">
    <property type="entry name" value="Pectin_lyase_fold/virulence"/>
</dbReference>
<feature type="domain" description="Rhodanese" evidence="2">
    <location>
        <begin position="693"/>
        <end position="733"/>
    </location>
</feature>
<dbReference type="Proteomes" id="UP001201980">
    <property type="component" value="Unassembled WGS sequence"/>
</dbReference>
<evidence type="ECO:0000313" key="3">
    <source>
        <dbReference type="EMBL" id="KAJ2901431.1"/>
    </source>
</evidence>
<dbReference type="GO" id="GO:0004650">
    <property type="term" value="F:polygalacturonase activity"/>
    <property type="evidence" value="ECO:0007669"/>
    <property type="project" value="InterPro"/>
</dbReference>
<dbReference type="EMBL" id="JAKWBI020000152">
    <property type="protein sequence ID" value="KAJ2901431.1"/>
    <property type="molecule type" value="Genomic_DNA"/>
</dbReference>
<dbReference type="FunFam" id="2.160.20.10:FF:000026">
    <property type="entry name" value="Exo-beta-1,3-glucanase Exg0"/>
    <property type="match status" value="1"/>
</dbReference>
<dbReference type="Gene3D" id="2.160.20.10">
    <property type="entry name" value="Single-stranded right-handed beta-helix, Pectin lyase-like"/>
    <property type="match status" value="2"/>
</dbReference>
<dbReference type="InterPro" id="IPR024535">
    <property type="entry name" value="RHGA/B-epi-like_pectate_lyase"/>
</dbReference>
<evidence type="ECO:0000256" key="1">
    <source>
        <dbReference type="SAM" id="SignalP"/>
    </source>
</evidence>
<dbReference type="InterPro" id="IPR012334">
    <property type="entry name" value="Pectin_lyas_fold"/>
</dbReference>
<dbReference type="AlphaFoldDB" id="A0AAD5RR87"/>
<dbReference type="PANTHER" id="PTHR33928:SF2">
    <property type="entry name" value="PECTATE LYASE SUPERFAMILY PROTEIN DOMAIN-CONTAINING PROTEIN-RELATED"/>
    <property type="match status" value="1"/>
</dbReference>
<dbReference type="PANTHER" id="PTHR33928">
    <property type="entry name" value="POLYGALACTURONASE QRT3"/>
    <property type="match status" value="1"/>
</dbReference>
<dbReference type="CDD" id="cd23668">
    <property type="entry name" value="GH55_beta13glucanase-like"/>
    <property type="match status" value="1"/>
</dbReference>